<evidence type="ECO:0000313" key="2">
    <source>
        <dbReference type="Proteomes" id="UP000294739"/>
    </source>
</evidence>
<evidence type="ECO:0000313" key="1">
    <source>
        <dbReference type="EMBL" id="TDE02846.1"/>
    </source>
</evidence>
<dbReference type="AlphaFoldDB" id="A0A4R5CRI4"/>
<dbReference type="OrthoDB" id="3197057at2"/>
<dbReference type="EMBL" id="SMKZ01000034">
    <property type="protein sequence ID" value="TDE02846.1"/>
    <property type="molecule type" value="Genomic_DNA"/>
</dbReference>
<dbReference type="RefSeq" id="WP_131898299.1">
    <property type="nucleotide sequence ID" value="NZ_SMKZ01000034.1"/>
</dbReference>
<proteinExistence type="predicted"/>
<gene>
    <name evidence="1" type="ORF">E1269_21380</name>
</gene>
<protein>
    <recommendedName>
        <fullName evidence="3">Terminase</fullName>
    </recommendedName>
</protein>
<dbReference type="Proteomes" id="UP000294739">
    <property type="component" value="Unassembled WGS sequence"/>
</dbReference>
<organism evidence="1 2">
    <name type="scientific">Jiangella asiatica</name>
    <dbReference type="NCBI Taxonomy" id="2530372"/>
    <lineage>
        <taxon>Bacteria</taxon>
        <taxon>Bacillati</taxon>
        <taxon>Actinomycetota</taxon>
        <taxon>Actinomycetes</taxon>
        <taxon>Jiangellales</taxon>
        <taxon>Jiangellaceae</taxon>
        <taxon>Jiangella</taxon>
    </lineage>
</organism>
<keyword evidence="2" id="KW-1185">Reference proteome</keyword>
<evidence type="ECO:0008006" key="3">
    <source>
        <dbReference type="Google" id="ProtNLM"/>
    </source>
</evidence>
<dbReference type="Gene3D" id="3.40.50.300">
    <property type="entry name" value="P-loop containing nucleotide triphosphate hydrolases"/>
    <property type="match status" value="1"/>
</dbReference>
<reference evidence="1 2" key="1">
    <citation type="submission" date="2019-03" db="EMBL/GenBank/DDBJ databases">
        <title>Draft genome sequences of novel Actinobacteria.</title>
        <authorList>
            <person name="Sahin N."/>
            <person name="Ay H."/>
            <person name="Saygin H."/>
        </authorList>
    </citation>
    <scope>NUCLEOTIDE SEQUENCE [LARGE SCALE GENOMIC DNA]</scope>
    <source>
        <strain evidence="1 2">5K138</strain>
    </source>
</reference>
<dbReference type="InterPro" id="IPR027417">
    <property type="entry name" value="P-loop_NTPase"/>
</dbReference>
<dbReference type="InParanoid" id="A0A4R5CRI4"/>
<accession>A0A4R5CRI4</accession>
<comment type="caution">
    <text evidence="1">The sequence shown here is derived from an EMBL/GenBank/DDBJ whole genome shotgun (WGS) entry which is preliminary data.</text>
</comment>
<name>A0A4R5CRI4_9ACTN</name>
<sequence length="555" mass="62900">MEARSQYVVDFPTLWVVPAWIQRHCIISDGFRKGRPFRMYDWQLWITANHYRIKPSARQVEGFGVDPDVFPIRSAAFHNRRTQVIAPQKTGKGPWTAAIVCAEAVGPVLFLDWAKDGDEYRCENHGCSCGWVYRYKPGEPMGHPWPSPLIQLLATSEDQVDNVYKHLKGMARGPRLTDRMKVREGFIRIIGEDQDPDASRIDVVTSSAQSRLGNPLTFCIQDETQLYTETNKMIRVAETMRRGAAAMGGRSIETTNCYDPSEQSVAQRTREAKAKDIFKFYEPPPANLSYKNKAERRKIHIFNYAGSPHADLDGLEAEAAELMEKDPGQAERFYGNRIVAGLGSWMDGDKWDARSKPAGMPPKGTQIVLGLDGSDVDDWTGIRAQTRENYQFTPETPHGGPTIWNPAEYGGQVPRLEVDAAVDWLFEHFDVIRFYFDPPYWETEGDGWAAKYGEKRVLRFETYRPVQMHAACERQLVDVNKAESAFHHDGCEVTGQHMRNARKAQRPSNRYILTKPGDGRKIDMAVVSVITNEAAGDVTAAKLWKSRKRQKLIAL</sequence>